<feature type="region of interest" description="Disordered" evidence="1">
    <location>
        <begin position="1"/>
        <end position="32"/>
    </location>
</feature>
<gene>
    <name evidence="2" type="ORF">CYCCA115_LOCUS43</name>
</gene>
<dbReference type="Proteomes" id="UP001295423">
    <property type="component" value="Unassembled WGS sequence"/>
</dbReference>
<dbReference type="EMBL" id="CAKOGP040000001">
    <property type="protein sequence ID" value="CAJ1890150.1"/>
    <property type="molecule type" value="Genomic_DNA"/>
</dbReference>
<keyword evidence="3" id="KW-1185">Reference proteome</keyword>
<name>A0AAD2FEY2_9STRA</name>
<dbReference type="AlphaFoldDB" id="A0AAD2FEY2"/>
<evidence type="ECO:0000313" key="3">
    <source>
        <dbReference type="Proteomes" id="UP001295423"/>
    </source>
</evidence>
<proteinExistence type="predicted"/>
<sequence>MAMLTWEGKRMRSTSTTRQLPTRSTSSQEWTVPSLTRGRNQFHFDGSCGDRPCCFLVAASSNHDAETNNHNQEGQTTLLFHCHWYDQGWGDQQGRVLVVEQERPKKDLDKQLLSLPFGKGRLVAMSPIVQHDKRHLTLRFPPKPNKLYQFWCIVGGGGYNELHLEEVILQKYTPWDHKASIVSVPKIFLTAKKWSSLSVAPLDVKRKIVSFLSHSDAIHLISSCKRFAAELALSQVVSLLLGDGEHQAWTNSPHPNCFAVYLPKTVNQVHSILFQCTISIPDYSWWCLGPVTISIIAQGIPKPNDTSAAMHPRQIQQLPFEQGRLISKRSIVFGNCKTAITLTFLPKKNECYQVWLSRDSSFVPPTAGLTIVENPRFRTIGYGTGIAQSFTATYTGFPPTQKTLTGSDFELLSNGMGQTVHQLMRLQDLQEHHHQHSR</sequence>
<organism evidence="2 3">
    <name type="scientific">Cylindrotheca closterium</name>
    <dbReference type="NCBI Taxonomy" id="2856"/>
    <lineage>
        <taxon>Eukaryota</taxon>
        <taxon>Sar</taxon>
        <taxon>Stramenopiles</taxon>
        <taxon>Ochrophyta</taxon>
        <taxon>Bacillariophyta</taxon>
        <taxon>Bacillariophyceae</taxon>
        <taxon>Bacillariophycidae</taxon>
        <taxon>Bacillariales</taxon>
        <taxon>Bacillariaceae</taxon>
        <taxon>Cylindrotheca</taxon>
    </lineage>
</organism>
<feature type="compositionally biased region" description="Polar residues" evidence="1">
    <location>
        <begin position="13"/>
        <end position="32"/>
    </location>
</feature>
<accession>A0AAD2FEY2</accession>
<evidence type="ECO:0000313" key="2">
    <source>
        <dbReference type="EMBL" id="CAJ1890150.1"/>
    </source>
</evidence>
<protein>
    <submittedName>
        <fullName evidence="2">Uncharacterized protein</fullName>
    </submittedName>
</protein>
<comment type="caution">
    <text evidence="2">The sequence shown here is derived from an EMBL/GenBank/DDBJ whole genome shotgun (WGS) entry which is preliminary data.</text>
</comment>
<evidence type="ECO:0000256" key="1">
    <source>
        <dbReference type="SAM" id="MobiDB-lite"/>
    </source>
</evidence>
<reference evidence="2" key="1">
    <citation type="submission" date="2023-08" db="EMBL/GenBank/DDBJ databases">
        <authorList>
            <person name="Audoor S."/>
            <person name="Bilcke G."/>
        </authorList>
    </citation>
    <scope>NUCLEOTIDE SEQUENCE</scope>
</reference>